<dbReference type="SMART" id="SM00066">
    <property type="entry name" value="GAL4"/>
    <property type="match status" value="1"/>
</dbReference>
<accession>A0A284RCZ0</accession>
<gene>
    <name evidence="5" type="ORF">ARMOST_09968</name>
</gene>
<evidence type="ECO:0000256" key="1">
    <source>
        <dbReference type="ARBA" id="ARBA00022723"/>
    </source>
</evidence>
<dbReference type="PROSITE" id="PS00463">
    <property type="entry name" value="ZN2_CY6_FUNGAL_1"/>
    <property type="match status" value="1"/>
</dbReference>
<reference evidence="6" key="1">
    <citation type="journal article" date="2017" name="Nat. Ecol. Evol.">
        <title>Genome expansion and lineage-specific genetic innovations in the forest pathogenic fungi Armillaria.</title>
        <authorList>
            <person name="Sipos G."/>
            <person name="Prasanna A.N."/>
            <person name="Walter M.C."/>
            <person name="O'Connor E."/>
            <person name="Balint B."/>
            <person name="Krizsan K."/>
            <person name="Kiss B."/>
            <person name="Hess J."/>
            <person name="Varga T."/>
            <person name="Slot J."/>
            <person name="Riley R."/>
            <person name="Boka B."/>
            <person name="Rigling D."/>
            <person name="Barry K."/>
            <person name="Lee J."/>
            <person name="Mihaltcheva S."/>
            <person name="LaButti K."/>
            <person name="Lipzen A."/>
            <person name="Waldron R."/>
            <person name="Moloney N.M."/>
            <person name="Sperisen C."/>
            <person name="Kredics L."/>
            <person name="Vagvoelgyi C."/>
            <person name="Patrignani A."/>
            <person name="Fitzpatrick D."/>
            <person name="Nagy I."/>
            <person name="Doyle S."/>
            <person name="Anderson J.B."/>
            <person name="Grigoriev I.V."/>
            <person name="Gueldener U."/>
            <person name="Muensterkoetter M."/>
            <person name="Nagy L.G."/>
        </authorList>
    </citation>
    <scope>NUCLEOTIDE SEQUENCE [LARGE SCALE GENOMIC DNA]</scope>
    <source>
        <strain evidence="6">C18/9</strain>
    </source>
</reference>
<dbReference type="PANTHER" id="PTHR47783:SF1">
    <property type="entry name" value="ZN(II)2CYS6 TRANSCRIPTION FACTOR (EUROFUNG)"/>
    <property type="match status" value="1"/>
</dbReference>
<evidence type="ECO:0000313" key="6">
    <source>
        <dbReference type="Proteomes" id="UP000219338"/>
    </source>
</evidence>
<dbReference type="Pfam" id="PF04082">
    <property type="entry name" value="Fungal_trans"/>
    <property type="match status" value="1"/>
</dbReference>
<dbReference type="GO" id="GO:0006351">
    <property type="term" value="P:DNA-templated transcription"/>
    <property type="evidence" value="ECO:0007669"/>
    <property type="project" value="InterPro"/>
</dbReference>
<dbReference type="InterPro" id="IPR001138">
    <property type="entry name" value="Zn2Cys6_DnaBD"/>
</dbReference>
<name>A0A284RCZ0_ARMOS</name>
<evidence type="ECO:0000259" key="4">
    <source>
        <dbReference type="PROSITE" id="PS50048"/>
    </source>
</evidence>
<dbReference type="CDD" id="cd00067">
    <property type="entry name" value="GAL4"/>
    <property type="match status" value="1"/>
</dbReference>
<dbReference type="SUPFAM" id="SSF57701">
    <property type="entry name" value="Zn2/Cys6 DNA-binding domain"/>
    <property type="match status" value="1"/>
</dbReference>
<keyword evidence="6" id="KW-1185">Reference proteome</keyword>
<dbReference type="GO" id="GO:0008270">
    <property type="term" value="F:zinc ion binding"/>
    <property type="evidence" value="ECO:0007669"/>
    <property type="project" value="InterPro"/>
</dbReference>
<dbReference type="InterPro" id="IPR036864">
    <property type="entry name" value="Zn2-C6_fun-type_DNA-bd_sf"/>
</dbReference>
<proteinExistence type="predicted"/>
<evidence type="ECO:0000256" key="3">
    <source>
        <dbReference type="SAM" id="MobiDB-lite"/>
    </source>
</evidence>
<feature type="domain" description="Zn(2)-C6 fungal-type" evidence="4">
    <location>
        <begin position="44"/>
        <end position="74"/>
    </location>
</feature>
<keyword evidence="2" id="KW-0539">Nucleus</keyword>
<keyword evidence="1" id="KW-0479">Metal-binding</keyword>
<dbReference type="PANTHER" id="PTHR47783">
    <property type="entry name" value="ZN(II)2CYS6 TRANSCRIPTION FACTOR (EUROFUNG)-RELATED"/>
    <property type="match status" value="1"/>
</dbReference>
<dbReference type="CDD" id="cd12148">
    <property type="entry name" value="fungal_TF_MHR"/>
    <property type="match status" value="1"/>
</dbReference>
<dbReference type="STRING" id="47428.A0A284RCZ0"/>
<evidence type="ECO:0000256" key="2">
    <source>
        <dbReference type="ARBA" id="ARBA00023242"/>
    </source>
</evidence>
<dbReference type="AlphaFoldDB" id="A0A284RCZ0"/>
<dbReference type="GO" id="GO:0003677">
    <property type="term" value="F:DNA binding"/>
    <property type="evidence" value="ECO:0007669"/>
    <property type="project" value="InterPro"/>
</dbReference>
<dbReference type="EMBL" id="FUEG01000007">
    <property type="protein sequence ID" value="SJL06626.1"/>
    <property type="molecule type" value="Genomic_DNA"/>
</dbReference>
<feature type="region of interest" description="Disordered" evidence="3">
    <location>
        <begin position="239"/>
        <end position="264"/>
    </location>
</feature>
<protein>
    <recommendedName>
        <fullName evidence="4">Zn(2)-C6 fungal-type domain-containing protein</fullName>
    </recommendedName>
</protein>
<dbReference type="OrthoDB" id="2428527at2759"/>
<dbReference type="GO" id="GO:0000981">
    <property type="term" value="F:DNA-binding transcription factor activity, RNA polymerase II-specific"/>
    <property type="evidence" value="ECO:0007669"/>
    <property type="project" value="InterPro"/>
</dbReference>
<feature type="region of interest" description="Disordered" evidence="3">
    <location>
        <begin position="77"/>
        <end position="101"/>
    </location>
</feature>
<dbReference type="Pfam" id="PF00172">
    <property type="entry name" value="Zn_clus"/>
    <property type="match status" value="1"/>
</dbReference>
<feature type="compositionally biased region" description="Basic and acidic residues" evidence="3">
    <location>
        <begin position="85"/>
        <end position="101"/>
    </location>
</feature>
<feature type="compositionally biased region" description="Low complexity" evidence="3">
    <location>
        <begin position="239"/>
        <end position="252"/>
    </location>
</feature>
<evidence type="ECO:0000313" key="5">
    <source>
        <dbReference type="EMBL" id="SJL06626.1"/>
    </source>
</evidence>
<sequence>MTSTSPVERHRPSPTSQDEDSSADVADLTHRGSFLASEKRVPLACHRCRTKRARCSGERPVCRTCAKVGEECTWPSGRRRKRTRKEMEEEERRQKERDQLSVKDDKILEDLKDPNRNVMSPSFTWANSGVLDQSMNAANMWDFPIPVPSSSYIWPTPGPSVMSQIPMTPIIPFSQLSGQPEKQTANLVRALESQVAYIDGDPTNSDGLELYYYRFSGSTAIHPGINRISLKLQPKAARSSASAPVPSSQSKPGSPEPPDQMFDDAGLPLPHIRLPLLDTFFSTMSAYFPSVDRKRMDLRLETGTMSAFLLNCICAVSASMAMRMALDLGLHEISEIYESLSHVVRTRLLFWNLFITDRILAFSTGRPPSISEEIIEIPLPTNEDFFPDPASRTGDSHEEIQPVPFQHWVRLMVLLGPSEPSLDLLSGLQGQLVQFYADLPEEMKWSVENFRKQEARNHGGTFLTLHLWANAVMTLVYHPELLTSPSGMETPLSQNMDRSIKLSMSSARTISECLVFADLFASQSYLSSPFVVQPIYVACLAFIHDLRISSMMELTQKPPTAELLLTSLARQNLSALIKAIQHMEHYWAGISYVSGILDSKAVGLAHVRIDPSKKTFISLPDKGLLRRFTTSDLKLAPPTETSLRASMAKEAAEASTCSLEDLLRTYSVEGFYVQPADSFDLQSLLDSGIGTSGKAGSETSSV</sequence>
<feature type="region of interest" description="Disordered" evidence="3">
    <location>
        <begin position="1"/>
        <end position="33"/>
    </location>
</feature>
<dbReference type="InterPro" id="IPR007219">
    <property type="entry name" value="XnlR_reg_dom"/>
</dbReference>
<dbReference type="Proteomes" id="UP000219338">
    <property type="component" value="Unassembled WGS sequence"/>
</dbReference>
<dbReference type="OMA" id="LWANAVM"/>
<dbReference type="Gene3D" id="4.10.240.10">
    <property type="entry name" value="Zn(2)-C6 fungal-type DNA-binding domain"/>
    <property type="match status" value="1"/>
</dbReference>
<dbReference type="SMART" id="SM00906">
    <property type="entry name" value="Fungal_trans"/>
    <property type="match status" value="1"/>
</dbReference>
<organism evidence="5 6">
    <name type="scientific">Armillaria ostoyae</name>
    <name type="common">Armillaria root rot fungus</name>
    <dbReference type="NCBI Taxonomy" id="47428"/>
    <lineage>
        <taxon>Eukaryota</taxon>
        <taxon>Fungi</taxon>
        <taxon>Dikarya</taxon>
        <taxon>Basidiomycota</taxon>
        <taxon>Agaricomycotina</taxon>
        <taxon>Agaricomycetes</taxon>
        <taxon>Agaricomycetidae</taxon>
        <taxon>Agaricales</taxon>
        <taxon>Marasmiineae</taxon>
        <taxon>Physalacriaceae</taxon>
        <taxon>Armillaria</taxon>
    </lineage>
</organism>
<dbReference type="PROSITE" id="PS50048">
    <property type="entry name" value="ZN2_CY6_FUNGAL_2"/>
    <property type="match status" value="1"/>
</dbReference>